<comment type="caution">
    <text evidence="2">The sequence shown here is derived from an EMBL/GenBank/DDBJ whole genome shotgun (WGS) entry which is preliminary data.</text>
</comment>
<gene>
    <name evidence="2" type="ORF">HAX54_039620</name>
</gene>
<evidence type="ECO:0000313" key="3">
    <source>
        <dbReference type="Proteomes" id="UP000823775"/>
    </source>
</evidence>
<accession>A0ABS8SJ29</accession>
<protein>
    <submittedName>
        <fullName evidence="2">Uncharacterized protein</fullName>
    </submittedName>
</protein>
<dbReference type="EMBL" id="JACEIK010000551">
    <property type="protein sequence ID" value="MCD7458918.1"/>
    <property type="molecule type" value="Genomic_DNA"/>
</dbReference>
<feature type="region of interest" description="Disordered" evidence="1">
    <location>
        <begin position="1"/>
        <end position="29"/>
    </location>
</feature>
<sequence length="184" mass="21303">MGKQYDRQVNGRQSMRGRGYQQTEREDKGKNINMITQNQWYVLTQVEEVEVNIQYKLKGVNADMARIDHRILREGGEYGKGKLADITTQNNPPKKWGYRVEEEQVIRRKSWEKNNSILNLELFKNQKMENSRVTTEASDNVETTLNGIVMVQEEDENDQGISETEKKEEEVTNEIPTSEATGST</sequence>
<evidence type="ECO:0000256" key="1">
    <source>
        <dbReference type="SAM" id="MobiDB-lite"/>
    </source>
</evidence>
<organism evidence="2 3">
    <name type="scientific">Datura stramonium</name>
    <name type="common">Jimsonweed</name>
    <name type="synonym">Common thornapple</name>
    <dbReference type="NCBI Taxonomy" id="4076"/>
    <lineage>
        <taxon>Eukaryota</taxon>
        <taxon>Viridiplantae</taxon>
        <taxon>Streptophyta</taxon>
        <taxon>Embryophyta</taxon>
        <taxon>Tracheophyta</taxon>
        <taxon>Spermatophyta</taxon>
        <taxon>Magnoliopsida</taxon>
        <taxon>eudicotyledons</taxon>
        <taxon>Gunneridae</taxon>
        <taxon>Pentapetalae</taxon>
        <taxon>asterids</taxon>
        <taxon>lamiids</taxon>
        <taxon>Solanales</taxon>
        <taxon>Solanaceae</taxon>
        <taxon>Solanoideae</taxon>
        <taxon>Datureae</taxon>
        <taxon>Datura</taxon>
    </lineage>
</organism>
<feature type="region of interest" description="Disordered" evidence="1">
    <location>
        <begin position="151"/>
        <end position="184"/>
    </location>
</feature>
<reference evidence="2 3" key="1">
    <citation type="journal article" date="2021" name="BMC Genomics">
        <title>Datura genome reveals duplications of psychoactive alkaloid biosynthetic genes and high mutation rate following tissue culture.</title>
        <authorList>
            <person name="Rajewski A."/>
            <person name="Carter-House D."/>
            <person name="Stajich J."/>
            <person name="Litt A."/>
        </authorList>
    </citation>
    <scope>NUCLEOTIDE SEQUENCE [LARGE SCALE GENOMIC DNA]</scope>
    <source>
        <strain evidence="2">AR-01</strain>
    </source>
</reference>
<name>A0ABS8SJ29_DATST</name>
<keyword evidence="3" id="KW-1185">Reference proteome</keyword>
<proteinExistence type="predicted"/>
<evidence type="ECO:0000313" key="2">
    <source>
        <dbReference type="EMBL" id="MCD7458918.1"/>
    </source>
</evidence>
<dbReference type="Proteomes" id="UP000823775">
    <property type="component" value="Unassembled WGS sequence"/>
</dbReference>
<feature type="compositionally biased region" description="Polar residues" evidence="1">
    <location>
        <begin position="175"/>
        <end position="184"/>
    </location>
</feature>